<feature type="transmembrane region" description="Helical" evidence="1">
    <location>
        <begin position="160"/>
        <end position="180"/>
    </location>
</feature>
<evidence type="ECO:0000313" key="3">
    <source>
        <dbReference type="Proteomes" id="UP000278823"/>
    </source>
</evidence>
<gene>
    <name evidence="2" type="ORF">EFQ99_17525</name>
</gene>
<keyword evidence="1" id="KW-1133">Transmembrane helix</keyword>
<feature type="transmembrane region" description="Helical" evidence="1">
    <location>
        <begin position="16"/>
        <end position="34"/>
    </location>
</feature>
<accession>A0A3S0T541</accession>
<feature type="transmembrane region" description="Helical" evidence="1">
    <location>
        <begin position="95"/>
        <end position="114"/>
    </location>
</feature>
<keyword evidence="3" id="KW-1185">Reference proteome</keyword>
<keyword evidence="1" id="KW-0472">Membrane</keyword>
<comment type="caution">
    <text evidence="2">The sequence shown here is derived from an EMBL/GenBank/DDBJ whole genome shotgun (WGS) entry which is preliminary data.</text>
</comment>
<dbReference type="InterPro" id="IPR005325">
    <property type="entry name" value="DUF308_memb"/>
</dbReference>
<reference evidence="3" key="1">
    <citation type="submission" date="2018-11" db="EMBL/GenBank/DDBJ databases">
        <title>Rhizobium chutanense sp. nov., isolated from root nodules of Phaseolus vulgaris in China.</title>
        <authorList>
            <person name="Huo Y."/>
        </authorList>
    </citation>
    <scope>NUCLEOTIDE SEQUENCE [LARGE SCALE GENOMIC DNA]</scope>
    <source>
        <strain evidence="3">CCBAU 65647</strain>
    </source>
</reference>
<evidence type="ECO:0000313" key="2">
    <source>
        <dbReference type="EMBL" id="RUM24567.1"/>
    </source>
</evidence>
<protein>
    <submittedName>
        <fullName evidence="2">DUF308 domain-containing protein</fullName>
    </submittedName>
</protein>
<dbReference type="RefSeq" id="WP_126922254.1">
    <property type="nucleotide sequence ID" value="NZ_ML133690.1"/>
</dbReference>
<proteinExistence type="predicted"/>
<dbReference type="Pfam" id="PF03729">
    <property type="entry name" value="DUF308"/>
    <property type="match status" value="1"/>
</dbReference>
<dbReference type="AlphaFoldDB" id="A0A3S0T541"/>
<feature type="transmembrane region" description="Helical" evidence="1">
    <location>
        <begin position="126"/>
        <end position="148"/>
    </location>
</feature>
<sequence>MQSHSSSQTNWLRSYYFTRAAFSLIWISAAVLLGRQPGPTAFLLVIYPAWDAFANLVDARVNGGLKANPSQALNVVVSTIMTLAVVIAVGNSTYAVLAVFGVWAIFSGLLQLYTGVRRWRLYGAQWVMILSGAQSALAGGFMISQSLASTAPTILDIVPYAGFGAFYFLLSAIWLVVAAYRRAQA</sequence>
<keyword evidence="1" id="KW-0812">Transmembrane</keyword>
<dbReference type="OrthoDB" id="960912at2"/>
<name>A0A3S0T541_9HYPH</name>
<organism evidence="2 3">
    <name type="scientific">Rhizobium vallis</name>
    <dbReference type="NCBI Taxonomy" id="634290"/>
    <lineage>
        <taxon>Bacteria</taxon>
        <taxon>Pseudomonadati</taxon>
        <taxon>Pseudomonadota</taxon>
        <taxon>Alphaproteobacteria</taxon>
        <taxon>Hyphomicrobiales</taxon>
        <taxon>Rhizobiaceae</taxon>
        <taxon>Rhizobium/Agrobacterium group</taxon>
        <taxon>Rhizobium</taxon>
    </lineage>
</organism>
<evidence type="ECO:0000256" key="1">
    <source>
        <dbReference type="SAM" id="Phobius"/>
    </source>
</evidence>
<dbReference type="EMBL" id="RJTH01000005">
    <property type="protein sequence ID" value="RUM24567.1"/>
    <property type="molecule type" value="Genomic_DNA"/>
</dbReference>
<dbReference type="Proteomes" id="UP000278823">
    <property type="component" value="Unassembled WGS sequence"/>
</dbReference>
<feature type="transmembrane region" description="Helical" evidence="1">
    <location>
        <begin position="71"/>
        <end position="89"/>
    </location>
</feature>